<dbReference type="EMBL" id="SMAL01000004">
    <property type="protein sequence ID" value="TCT15050.1"/>
    <property type="molecule type" value="Genomic_DNA"/>
</dbReference>
<dbReference type="PROSITE" id="PS01319">
    <property type="entry name" value="RBFA"/>
    <property type="match status" value="1"/>
</dbReference>
<evidence type="ECO:0000313" key="3">
    <source>
        <dbReference type="EMBL" id="TCT15050.1"/>
    </source>
</evidence>
<comment type="subcellular location">
    <subcellularLocation>
        <location evidence="2">Cytoplasm</location>
    </subcellularLocation>
</comment>
<evidence type="ECO:0000256" key="1">
    <source>
        <dbReference type="ARBA" id="ARBA00022517"/>
    </source>
</evidence>
<comment type="subunit">
    <text evidence="2">Monomer. Binds 30S ribosomal subunits, but not 50S ribosomal subunits or 70S ribosomes.</text>
</comment>
<proteinExistence type="inferred from homology"/>
<dbReference type="GO" id="GO:0030490">
    <property type="term" value="P:maturation of SSU-rRNA"/>
    <property type="evidence" value="ECO:0007669"/>
    <property type="project" value="UniProtKB-UniRule"/>
</dbReference>
<comment type="function">
    <text evidence="2">One of several proteins that assist in the late maturation steps of the functional core of the 30S ribosomal subunit. Associates with free 30S ribosomal subunits (but not with 30S subunits that are part of 70S ribosomes or polysomes). Required for efficient processing of 16S rRNA. May interact with the 5'-terminal helix region of 16S rRNA.</text>
</comment>
<dbReference type="PANTHER" id="PTHR33515:SF1">
    <property type="entry name" value="RIBOSOME-BINDING FACTOR A, CHLOROPLASTIC-RELATED"/>
    <property type="match status" value="1"/>
</dbReference>
<dbReference type="RefSeq" id="WP_132251983.1">
    <property type="nucleotide sequence ID" value="NZ_SMAL01000004.1"/>
</dbReference>
<accession>A0A4R3MNT1</accession>
<dbReference type="InterPro" id="IPR020053">
    <property type="entry name" value="Ribosome-bd_factorA_CS"/>
</dbReference>
<reference evidence="3 4" key="1">
    <citation type="submission" date="2019-03" db="EMBL/GenBank/DDBJ databases">
        <title>Genomic Encyclopedia of Type Strains, Phase IV (KMG-IV): sequencing the most valuable type-strain genomes for metagenomic binning, comparative biology and taxonomic classification.</title>
        <authorList>
            <person name="Goeker M."/>
        </authorList>
    </citation>
    <scope>NUCLEOTIDE SEQUENCE [LARGE SCALE GENOMIC DNA]</scope>
    <source>
        <strain evidence="3 4">DSM 24629</strain>
    </source>
</reference>
<dbReference type="AlphaFoldDB" id="A0A4R3MNT1"/>
<name>A0A4R3MNT1_9FIRM</name>
<gene>
    <name evidence="2" type="primary">rbfA</name>
    <name evidence="3" type="ORF">EDC18_104200</name>
</gene>
<protein>
    <recommendedName>
        <fullName evidence="2">Ribosome-binding factor A</fullName>
    </recommendedName>
</protein>
<sequence>MKKTSSRMIRINEEIKKELSSIIQNQLKDPRIHLMTSVVDVNTTSDLKHCKVFISVLGNETEQNDSIKGLNSASSFIRTEIAKRINLRNTPEIKFVNDDSIERSVYMSKLIDDLNKKSE</sequence>
<dbReference type="OrthoDB" id="307788at2"/>
<evidence type="ECO:0000313" key="4">
    <source>
        <dbReference type="Proteomes" id="UP000294902"/>
    </source>
</evidence>
<comment type="caution">
    <text evidence="3">The sequence shown here is derived from an EMBL/GenBank/DDBJ whole genome shotgun (WGS) entry which is preliminary data.</text>
</comment>
<dbReference type="InterPro" id="IPR015946">
    <property type="entry name" value="KH_dom-like_a/b"/>
</dbReference>
<dbReference type="Gene3D" id="3.30.300.20">
    <property type="match status" value="1"/>
</dbReference>
<organism evidence="3 4">
    <name type="scientific">Natranaerovirga pectinivora</name>
    <dbReference type="NCBI Taxonomy" id="682400"/>
    <lineage>
        <taxon>Bacteria</taxon>
        <taxon>Bacillati</taxon>
        <taxon>Bacillota</taxon>
        <taxon>Clostridia</taxon>
        <taxon>Lachnospirales</taxon>
        <taxon>Natranaerovirgaceae</taxon>
        <taxon>Natranaerovirga</taxon>
    </lineage>
</organism>
<dbReference type="GO" id="GO:0043024">
    <property type="term" value="F:ribosomal small subunit binding"/>
    <property type="evidence" value="ECO:0007669"/>
    <property type="project" value="TreeGrafter"/>
</dbReference>
<comment type="similarity">
    <text evidence="2">Belongs to the RbfA family.</text>
</comment>
<dbReference type="PANTHER" id="PTHR33515">
    <property type="entry name" value="RIBOSOME-BINDING FACTOR A, CHLOROPLASTIC-RELATED"/>
    <property type="match status" value="1"/>
</dbReference>
<dbReference type="NCBIfam" id="TIGR00082">
    <property type="entry name" value="rbfA"/>
    <property type="match status" value="1"/>
</dbReference>
<dbReference type="GO" id="GO:0005829">
    <property type="term" value="C:cytosol"/>
    <property type="evidence" value="ECO:0007669"/>
    <property type="project" value="TreeGrafter"/>
</dbReference>
<dbReference type="Proteomes" id="UP000294902">
    <property type="component" value="Unassembled WGS sequence"/>
</dbReference>
<dbReference type="InterPro" id="IPR023799">
    <property type="entry name" value="RbfA_dom_sf"/>
</dbReference>
<keyword evidence="1 2" id="KW-0690">Ribosome biogenesis</keyword>
<dbReference type="Pfam" id="PF02033">
    <property type="entry name" value="RBFA"/>
    <property type="match status" value="1"/>
</dbReference>
<dbReference type="SUPFAM" id="SSF89919">
    <property type="entry name" value="Ribosome-binding factor A, RbfA"/>
    <property type="match status" value="1"/>
</dbReference>
<keyword evidence="2" id="KW-0963">Cytoplasm</keyword>
<dbReference type="HAMAP" id="MF_00003">
    <property type="entry name" value="RbfA"/>
    <property type="match status" value="1"/>
</dbReference>
<keyword evidence="4" id="KW-1185">Reference proteome</keyword>
<evidence type="ECO:0000256" key="2">
    <source>
        <dbReference type="HAMAP-Rule" id="MF_00003"/>
    </source>
</evidence>
<dbReference type="InterPro" id="IPR000238">
    <property type="entry name" value="RbfA"/>
</dbReference>